<comment type="caution">
    <text evidence="3">The sequence shown here is derived from an EMBL/GenBank/DDBJ whole genome shotgun (WGS) entry which is preliminary data.</text>
</comment>
<feature type="transmembrane region" description="Helical" evidence="1">
    <location>
        <begin position="42"/>
        <end position="62"/>
    </location>
</feature>
<keyword evidence="1" id="KW-0472">Membrane</keyword>
<accession>W4VQH0</accession>
<dbReference type="Pfam" id="PF04892">
    <property type="entry name" value="VanZ"/>
    <property type="match status" value="1"/>
</dbReference>
<proteinExistence type="predicted"/>
<feature type="transmembrane region" description="Helical" evidence="1">
    <location>
        <begin position="105"/>
        <end position="126"/>
    </location>
</feature>
<organism evidence="3 4">
    <name type="scientific">Gracilibacillus boraciitolerans JCM 21714</name>
    <dbReference type="NCBI Taxonomy" id="1298598"/>
    <lineage>
        <taxon>Bacteria</taxon>
        <taxon>Bacillati</taxon>
        <taxon>Bacillota</taxon>
        <taxon>Bacilli</taxon>
        <taxon>Bacillales</taxon>
        <taxon>Bacillaceae</taxon>
        <taxon>Gracilibacillus</taxon>
    </lineage>
</organism>
<dbReference type="Proteomes" id="UP000019102">
    <property type="component" value="Unassembled WGS sequence"/>
</dbReference>
<evidence type="ECO:0000313" key="4">
    <source>
        <dbReference type="Proteomes" id="UP000019102"/>
    </source>
</evidence>
<dbReference type="EMBL" id="BAVS01000064">
    <property type="protein sequence ID" value="GAE95472.1"/>
    <property type="molecule type" value="Genomic_DNA"/>
</dbReference>
<keyword evidence="4" id="KW-1185">Reference proteome</keyword>
<feature type="transmembrane region" description="Helical" evidence="1">
    <location>
        <begin position="6"/>
        <end position="30"/>
    </location>
</feature>
<dbReference type="AlphaFoldDB" id="W4VQH0"/>
<keyword evidence="1" id="KW-1133">Transmembrane helix</keyword>
<keyword evidence="1" id="KW-0812">Transmembrane</keyword>
<reference evidence="3 4" key="1">
    <citation type="journal article" date="2014" name="Genome Announc.">
        <title>Draft Genome Sequence of the Boron-Tolerant and Moderately Halotolerant Bacterium Gracilibacillus boraciitolerans JCM 21714T.</title>
        <authorList>
            <person name="Ahmed I."/>
            <person name="Oshima K."/>
            <person name="Suda W."/>
            <person name="Kitamura K."/>
            <person name="Iida T."/>
            <person name="Ohmori Y."/>
            <person name="Fujiwara T."/>
            <person name="Hattori M."/>
            <person name="Ohkuma M."/>
        </authorList>
    </citation>
    <scope>NUCLEOTIDE SEQUENCE [LARGE SCALE GENOMIC DNA]</scope>
    <source>
        <strain evidence="3 4">JCM 21714</strain>
    </source>
</reference>
<sequence length="185" mass="21827">MISIDILIYTPLLMLPFLIFYVLISLYIFVLKKRETKIFNQILYISIFLYILYVLKVSLLPIPLNETVIQNMIETNTDANHNFIPFHDIYTTLQIPDFKLILMELSWHILLFIPLGFYAPWFSSIFKKLKSTFVLGIVFSLLVSLTQFFISLSIGVTYLNLISRRFINYKNFRSVKTYSASYNTF</sequence>
<feature type="transmembrane region" description="Helical" evidence="1">
    <location>
        <begin position="133"/>
        <end position="159"/>
    </location>
</feature>
<dbReference type="eggNOG" id="COG4767">
    <property type="taxonomic scope" value="Bacteria"/>
</dbReference>
<name>W4VQH0_9BACI</name>
<feature type="domain" description="VanZ-like" evidence="2">
    <location>
        <begin position="48"/>
        <end position="151"/>
    </location>
</feature>
<evidence type="ECO:0000256" key="1">
    <source>
        <dbReference type="SAM" id="Phobius"/>
    </source>
</evidence>
<dbReference type="PANTHER" id="PTHR36834:SF1">
    <property type="entry name" value="INTEGRAL MEMBRANE PROTEIN"/>
    <property type="match status" value="1"/>
</dbReference>
<protein>
    <recommendedName>
        <fullName evidence="2">VanZ-like domain-containing protein</fullName>
    </recommendedName>
</protein>
<dbReference type="PANTHER" id="PTHR36834">
    <property type="entry name" value="MEMBRANE PROTEIN-RELATED"/>
    <property type="match status" value="1"/>
</dbReference>
<dbReference type="InterPro" id="IPR053150">
    <property type="entry name" value="Teicoplanin_resist-assoc"/>
</dbReference>
<dbReference type="InterPro" id="IPR006976">
    <property type="entry name" value="VanZ-like"/>
</dbReference>
<evidence type="ECO:0000313" key="3">
    <source>
        <dbReference type="EMBL" id="GAE95472.1"/>
    </source>
</evidence>
<gene>
    <name evidence="3" type="ORF">JCM21714_4718</name>
</gene>
<evidence type="ECO:0000259" key="2">
    <source>
        <dbReference type="Pfam" id="PF04892"/>
    </source>
</evidence>